<keyword evidence="5" id="KW-1185">Reference proteome</keyword>
<feature type="region of interest" description="Disordered" evidence="1">
    <location>
        <begin position="111"/>
        <end position="130"/>
    </location>
</feature>
<feature type="region of interest" description="Disordered" evidence="1">
    <location>
        <begin position="298"/>
        <end position="322"/>
    </location>
</feature>
<keyword evidence="2" id="KW-0472">Membrane</keyword>
<evidence type="ECO:0000256" key="1">
    <source>
        <dbReference type="SAM" id="MobiDB-lite"/>
    </source>
</evidence>
<dbReference type="InterPro" id="IPR003399">
    <property type="entry name" value="Mce/MlaD"/>
</dbReference>
<evidence type="ECO:0000313" key="4">
    <source>
        <dbReference type="EMBL" id="MFD1712398.1"/>
    </source>
</evidence>
<dbReference type="PANTHER" id="PTHR36698:SF2">
    <property type="entry name" value="MCE_MLAD DOMAIN-CONTAINING PROTEIN"/>
    <property type="match status" value="1"/>
</dbReference>
<dbReference type="Pfam" id="PF02470">
    <property type="entry name" value="MlaD"/>
    <property type="match status" value="1"/>
</dbReference>
<keyword evidence="2" id="KW-1133">Transmembrane helix</keyword>
<organism evidence="4 5">
    <name type="scientific">Ottowia flava</name>
    <dbReference type="NCBI Taxonomy" id="2675430"/>
    <lineage>
        <taxon>Bacteria</taxon>
        <taxon>Pseudomonadati</taxon>
        <taxon>Pseudomonadota</taxon>
        <taxon>Betaproteobacteria</taxon>
        <taxon>Burkholderiales</taxon>
        <taxon>Comamonadaceae</taxon>
        <taxon>Ottowia</taxon>
    </lineage>
</organism>
<sequence length="322" mass="33435">MENKAHAFAAGIFVLVVTALLVGMVSWLMRDTVSTTRYEMTTSDAVTGLQPQAAVRFKGVAVGKVLDIDFDPAKPGNVLVEIAVDRNAPVTQSTFATLAFQGVTGLSFVQLDDDGSSTAPPPAGPNGPPRIPLKPNALGQLQDMASELVEKVGKATDRINQMLGADNQAALTTALTEIGSAAKSINQLAANTDKTIQSVKLDSLVKQTSGTLATIDKAASQVRVTAANLDGTVGELDKGLKRVTGPGGVVDRLGESANTVTTNTLPRIQNLTEDASRTIRRLDRIANSLSENPQAFIYGSGAVPPGPGEPGYHEPATAPGGP</sequence>
<name>A0ABW4KY29_9BURK</name>
<gene>
    <name evidence="4" type="ORF">ACFSF0_17510</name>
</gene>
<feature type="transmembrane region" description="Helical" evidence="2">
    <location>
        <begin position="7"/>
        <end position="29"/>
    </location>
</feature>
<dbReference type="PANTHER" id="PTHR36698">
    <property type="entry name" value="BLL5892 PROTEIN"/>
    <property type="match status" value="1"/>
</dbReference>
<feature type="domain" description="Mce/MlaD" evidence="3">
    <location>
        <begin position="36"/>
        <end position="112"/>
    </location>
</feature>
<evidence type="ECO:0000259" key="3">
    <source>
        <dbReference type="Pfam" id="PF02470"/>
    </source>
</evidence>
<dbReference type="EMBL" id="JBHUEJ010000044">
    <property type="protein sequence ID" value="MFD1712398.1"/>
    <property type="molecule type" value="Genomic_DNA"/>
</dbReference>
<comment type="caution">
    <text evidence="4">The sequence shown here is derived from an EMBL/GenBank/DDBJ whole genome shotgun (WGS) entry which is preliminary data.</text>
</comment>
<accession>A0ABW4KY29</accession>
<proteinExistence type="predicted"/>
<feature type="compositionally biased region" description="Pro residues" evidence="1">
    <location>
        <begin position="119"/>
        <end position="130"/>
    </location>
</feature>
<reference evidence="5" key="1">
    <citation type="journal article" date="2019" name="Int. J. Syst. Evol. Microbiol.">
        <title>The Global Catalogue of Microorganisms (GCM) 10K type strain sequencing project: providing services to taxonomists for standard genome sequencing and annotation.</title>
        <authorList>
            <consortium name="The Broad Institute Genomics Platform"/>
            <consortium name="The Broad Institute Genome Sequencing Center for Infectious Disease"/>
            <person name="Wu L."/>
            <person name="Ma J."/>
        </authorList>
    </citation>
    <scope>NUCLEOTIDE SEQUENCE [LARGE SCALE GENOMIC DNA]</scope>
    <source>
        <strain evidence="5">LMG 29247</strain>
    </source>
</reference>
<evidence type="ECO:0000313" key="5">
    <source>
        <dbReference type="Proteomes" id="UP001597304"/>
    </source>
</evidence>
<protein>
    <submittedName>
        <fullName evidence="4">MlaD family protein</fullName>
    </submittedName>
</protein>
<evidence type="ECO:0000256" key="2">
    <source>
        <dbReference type="SAM" id="Phobius"/>
    </source>
</evidence>
<dbReference type="Proteomes" id="UP001597304">
    <property type="component" value="Unassembled WGS sequence"/>
</dbReference>
<dbReference type="RefSeq" id="WP_147913111.1">
    <property type="nucleotide sequence ID" value="NZ_JBHUEJ010000044.1"/>
</dbReference>
<keyword evidence="2" id="KW-0812">Transmembrane</keyword>